<evidence type="ECO:0000256" key="1">
    <source>
        <dbReference type="SAM" id="SignalP"/>
    </source>
</evidence>
<dbReference type="Pfam" id="PF01497">
    <property type="entry name" value="Peripla_BP_2"/>
    <property type="match status" value="1"/>
</dbReference>
<dbReference type="PROSITE" id="PS50983">
    <property type="entry name" value="FE_B12_PBP"/>
    <property type="match status" value="1"/>
</dbReference>
<feature type="chain" id="PRO_5030635283" evidence="1">
    <location>
        <begin position="21"/>
        <end position="379"/>
    </location>
</feature>
<proteinExistence type="predicted"/>
<dbReference type="Proteomes" id="UP000544872">
    <property type="component" value="Unassembled WGS sequence"/>
</dbReference>
<dbReference type="SUPFAM" id="SSF53807">
    <property type="entry name" value="Helical backbone' metal receptor"/>
    <property type="match status" value="1"/>
</dbReference>
<evidence type="ECO:0000259" key="2">
    <source>
        <dbReference type="PROSITE" id="PS50983"/>
    </source>
</evidence>
<accession>A0A7X0DL64</accession>
<keyword evidence="1" id="KW-0732">Signal</keyword>
<dbReference type="InterPro" id="IPR002491">
    <property type="entry name" value="ABC_transptr_periplasmic_BD"/>
</dbReference>
<feature type="domain" description="Fe/B12 periplasmic-binding" evidence="2">
    <location>
        <begin position="46"/>
        <end position="351"/>
    </location>
</feature>
<evidence type="ECO:0000313" key="3">
    <source>
        <dbReference type="EMBL" id="MBB6208834.1"/>
    </source>
</evidence>
<gene>
    <name evidence="3" type="ORF">FHS48_000215</name>
</gene>
<dbReference type="EMBL" id="JACIIX010000001">
    <property type="protein sequence ID" value="MBB6208834.1"/>
    <property type="molecule type" value="Genomic_DNA"/>
</dbReference>
<reference evidence="3 4" key="1">
    <citation type="submission" date="2020-08" db="EMBL/GenBank/DDBJ databases">
        <title>Genomic Encyclopedia of Type Strains, Phase IV (KMG-IV): sequencing the most valuable type-strain genomes for metagenomic binning, comparative biology and taxonomic classification.</title>
        <authorList>
            <person name="Goeker M."/>
        </authorList>
    </citation>
    <scope>NUCLEOTIDE SEQUENCE [LARGE SCALE GENOMIC DNA]</scope>
    <source>
        <strain evidence="3 4">DSM 11590</strain>
    </source>
</reference>
<evidence type="ECO:0000313" key="4">
    <source>
        <dbReference type="Proteomes" id="UP000544872"/>
    </source>
</evidence>
<dbReference type="AlphaFoldDB" id="A0A7X0DL64"/>
<name>A0A7X0DL64_NOVIT</name>
<comment type="caution">
    <text evidence="3">The sequence shown here is derived from an EMBL/GenBank/DDBJ whole genome shotgun (WGS) entry which is preliminary data.</text>
</comment>
<dbReference type="PANTHER" id="PTHR30535:SF34">
    <property type="entry name" value="MOLYBDATE-BINDING PROTEIN MOLA"/>
    <property type="match status" value="1"/>
</dbReference>
<dbReference type="PANTHER" id="PTHR30535">
    <property type="entry name" value="VITAMIN B12-BINDING PROTEIN"/>
    <property type="match status" value="1"/>
</dbReference>
<feature type="signal peptide" evidence="1">
    <location>
        <begin position="1"/>
        <end position="20"/>
    </location>
</feature>
<sequence length="379" mass="41144">MMLSLLPTLRRLTVAATVVAATVTALSGLSRQAAAEQKTITDVLGRTVTVNAPLKRIVLGFYFEDFMAVGTPAAYDSVVGISREAWESWVPANWAMHTGHRPSLAQIADVGEVEVQSFSVEKVLSLKPDAVVLADWQYKALGLDADRLEEAGVPVIVVDYNAQTLERHVASTLVLGEVTGQSARAKEIAAFYKTAVEDVQKRVAAAKQAKPRVYVEFGNKGPAEYSFTYGKNMWGAIATAAGGDNIAAPFVEWWGPINPEQVLASKPEAIFLSGNESKKNPASIRMGHGVDAAESKARLQGYLSRQGWADLPAVKSGAVYAVYQGASRTLSDFAMVQFFAKQLYPAQFKDIDPVKNYLDYYARYLPVQPKGTFAVSLKD</sequence>
<dbReference type="InterPro" id="IPR050902">
    <property type="entry name" value="ABC_Transporter_SBP"/>
</dbReference>
<organism evidence="3 4">
    <name type="scientific">Novispirillum itersonii</name>
    <name type="common">Aquaspirillum itersonii</name>
    <dbReference type="NCBI Taxonomy" id="189"/>
    <lineage>
        <taxon>Bacteria</taxon>
        <taxon>Pseudomonadati</taxon>
        <taxon>Pseudomonadota</taxon>
        <taxon>Alphaproteobacteria</taxon>
        <taxon>Rhodospirillales</taxon>
        <taxon>Novispirillaceae</taxon>
        <taxon>Novispirillum</taxon>
    </lineage>
</organism>
<protein>
    <submittedName>
        <fullName evidence="3">ABC-type Fe3+-hydroxamate transport system substrate-binding protein</fullName>
    </submittedName>
</protein>
<keyword evidence="4" id="KW-1185">Reference proteome</keyword>
<dbReference type="Gene3D" id="3.40.50.1980">
    <property type="entry name" value="Nitrogenase molybdenum iron protein domain"/>
    <property type="match status" value="2"/>
</dbReference>